<evidence type="ECO:0000256" key="1">
    <source>
        <dbReference type="SAM" id="MobiDB-lite"/>
    </source>
</evidence>
<feature type="region of interest" description="Disordered" evidence="1">
    <location>
        <begin position="102"/>
        <end position="121"/>
    </location>
</feature>
<reference evidence="2" key="3">
    <citation type="submission" date="2015-04" db="UniProtKB">
        <authorList>
            <consortium name="EnsemblPlants"/>
        </authorList>
    </citation>
    <scope>IDENTIFICATION</scope>
</reference>
<sequence length="134" mass="13431">MPAASASALLSDGQGASLLSPIYGSALHPARPPSRTPHAFPSPRSDDRLPYHAPAPLTTDIAKSNIAGATAAQSNPVAVGVAGSRSAAAPSSDPLLDLSPIPRPVFSVSPPQSSSTTPPGSSTLLLRSWALACC</sequence>
<dbReference type="AlphaFoldDB" id="A0A0D9XYB2"/>
<dbReference type="HOGENOM" id="CLU_1899212_0_0_1"/>
<dbReference type="EnsemblPlants" id="LPERR12G06880.1">
    <property type="protein sequence ID" value="LPERR12G06880.1"/>
    <property type="gene ID" value="LPERR12G06880"/>
</dbReference>
<keyword evidence="3" id="KW-1185">Reference proteome</keyword>
<name>A0A0D9XYB2_9ORYZ</name>
<accession>A0A0D9XYB2</accession>
<organism evidence="2 3">
    <name type="scientific">Leersia perrieri</name>
    <dbReference type="NCBI Taxonomy" id="77586"/>
    <lineage>
        <taxon>Eukaryota</taxon>
        <taxon>Viridiplantae</taxon>
        <taxon>Streptophyta</taxon>
        <taxon>Embryophyta</taxon>
        <taxon>Tracheophyta</taxon>
        <taxon>Spermatophyta</taxon>
        <taxon>Magnoliopsida</taxon>
        <taxon>Liliopsida</taxon>
        <taxon>Poales</taxon>
        <taxon>Poaceae</taxon>
        <taxon>BOP clade</taxon>
        <taxon>Oryzoideae</taxon>
        <taxon>Oryzeae</taxon>
        <taxon>Oryzinae</taxon>
        <taxon>Leersia</taxon>
    </lineage>
</organism>
<proteinExistence type="predicted"/>
<evidence type="ECO:0000313" key="3">
    <source>
        <dbReference type="Proteomes" id="UP000032180"/>
    </source>
</evidence>
<reference evidence="2 3" key="1">
    <citation type="submission" date="2012-08" db="EMBL/GenBank/DDBJ databases">
        <title>Oryza genome evolution.</title>
        <authorList>
            <person name="Wing R.A."/>
        </authorList>
    </citation>
    <scope>NUCLEOTIDE SEQUENCE</scope>
</reference>
<protein>
    <submittedName>
        <fullName evidence="2">Uncharacterized protein</fullName>
    </submittedName>
</protein>
<reference evidence="3" key="2">
    <citation type="submission" date="2013-12" db="EMBL/GenBank/DDBJ databases">
        <authorList>
            <person name="Yu Y."/>
            <person name="Lee S."/>
            <person name="de Baynast K."/>
            <person name="Wissotski M."/>
            <person name="Liu L."/>
            <person name="Talag J."/>
            <person name="Goicoechea J."/>
            <person name="Angelova A."/>
            <person name="Jetty R."/>
            <person name="Kudrna D."/>
            <person name="Golser W."/>
            <person name="Rivera L."/>
            <person name="Zhang J."/>
            <person name="Wing R."/>
        </authorList>
    </citation>
    <scope>NUCLEOTIDE SEQUENCE</scope>
</reference>
<dbReference type="Gramene" id="LPERR12G06880.1">
    <property type="protein sequence ID" value="LPERR12G06880.1"/>
    <property type="gene ID" value="LPERR12G06880"/>
</dbReference>
<dbReference type="Proteomes" id="UP000032180">
    <property type="component" value="Chromosome 12"/>
</dbReference>
<evidence type="ECO:0000313" key="2">
    <source>
        <dbReference type="EnsemblPlants" id="LPERR12G06880.1"/>
    </source>
</evidence>
<feature type="region of interest" description="Disordered" evidence="1">
    <location>
        <begin position="23"/>
        <end position="56"/>
    </location>
</feature>